<accession>A0A381SLF9</accession>
<dbReference type="GO" id="GO:0009103">
    <property type="term" value="P:lipopolysaccharide biosynthetic process"/>
    <property type="evidence" value="ECO:0007669"/>
    <property type="project" value="UniProtKB-KW"/>
</dbReference>
<dbReference type="NCBIfam" id="TIGR01670">
    <property type="entry name" value="KdsC-phosphatas"/>
    <property type="match status" value="1"/>
</dbReference>
<keyword evidence="10" id="KW-0448">Lipopolysaccharide biosynthesis</keyword>
<evidence type="ECO:0000256" key="5">
    <source>
        <dbReference type="ARBA" id="ARBA00013066"/>
    </source>
</evidence>
<evidence type="ECO:0000256" key="7">
    <source>
        <dbReference type="ARBA" id="ARBA00022723"/>
    </source>
</evidence>
<dbReference type="InterPro" id="IPR036412">
    <property type="entry name" value="HAD-like_sf"/>
</dbReference>
<dbReference type="AlphaFoldDB" id="A0A381SLF9"/>
<dbReference type="Gene3D" id="3.40.50.1000">
    <property type="entry name" value="HAD superfamily/HAD-like"/>
    <property type="match status" value="1"/>
</dbReference>
<dbReference type="SFLD" id="SFLDS00003">
    <property type="entry name" value="Haloacid_Dehalogenase"/>
    <property type="match status" value="1"/>
</dbReference>
<dbReference type="InterPro" id="IPR050793">
    <property type="entry name" value="CMP-NeuNAc_synthase"/>
</dbReference>
<dbReference type="CDD" id="cd01630">
    <property type="entry name" value="HAD_KDO-like"/>
    <property type="match status" value="1"/>
</dbReference>
<evidence type="ECO:0000313" key="12">
    <source>
        <dbReference type="EMBL" id="SVA03167.1"/>
    </source>
</evidence>
<dbReference type="PANTHER" id="PTHR21485">
    <property type="entry name" value="HAD SUPERFAMILY MEMBERS CMAS AND KDSC"/>
    <property type="match status" value="1"/>
</dbReference>
<comment type="catalytic activity">
    <reaction evidence="1">
        <text>3-deoxy-alpha-D-manno-2-octulosonate-8-phosphate + H2O = 3-deoxy-alpha-D-manno-oct-2-ulosonate + phosphate</text>
        <dbReference type="Rhea" id="RHEA:11500"/>
        <dbReference type="ChEBI" id="CHEBI:15377"/>
        <dbReference type="ChEBI" id="CHEBI:43474"/>
        <dbReference type="ChEBI" id="CHEBI:85985"/>
        <dbReference type="ChEBI" id="CHEBI:85986"/>
        <dbReference type="EC" id="3.1.3.45"/>
    </reaction>
</comment>
<dbReference type="GO" id="GO:0008781">
    <property type="term" value="F:N-acylneuraminate cytidylyltransferase activity"/>
    <property type="evidence" value="ECO:0007669"/>
    <property type="project" value="TreeGrafter"/>
</dbReference>
<gene>
    <name evidence="12" type="ORF">METZ01_LOCUS56021</name>
</gene>
<dbReference type="SUPFAM" id="SSF56784">
    <property type="entry name" value="HAD-like"/>
    <property type="match status" value="1"/>
</dbReference>
<keyword evidence="9" id="KW-0460">Magnesium</keyword>
<reference evidence="12" key="1">
    <citation type="submission" date="2018-05" db="EMBL/GenBank/DDBJ databases">
        <authorList>
            <person name="Lanie J.A."/>
            <person name="Ng W.-L."/>
            <person name="Kazmierczak K.M."/>
            <person name="Andrzejewski T.M."/>
            <person name="Davidsen T.M."/>
            <person name="Wayne K.J."/>
            <person name="Tettelin H."/>
            <person name="Glass J.I."/>
            <person name="Rusch D."/>
            <person name="Podicherti R."/>
            <person name="Tsui H.-C.T."/>
            <person name="Winkler M.E."/>
        </authorList>
    </citation>
    <scope>NUCLEOTIDE SEQUENCE</scope>
</reference>
<dbReference type="EC" id="3.1.3.45" evidence="5"/>
<evidence type="ECO:0000256" key="10">
    <source>
        <dbReference type="ARBA" id="ARBA00022985"/>
    </source>
</evidence>
<dbReference type="EMBL" id="UINC01003079">
    <property type="protein sequence ID" value="SVA03167.1"/>
    <property type="molecule type" value="Genomic_DNA"/>
</dbReference>
<keyword evidence="8" id="KW-0378">Hydrolase</keyword>
<evidence type="ECO:0000256" key="4">
    <source>
        <dbReference type="ARBA" id="ARBA00011881"/>
    </source>
</evidence>
<dbReference type="FunFam" id="3.40.50.1000:FF:000029">
    <property type="entry name" value="3-deoxy-D-manno-octulosonate 8-phosphate phosphatase KdsC"/>
    <property type="match status" value="1"/>
</dbReference>
<comment type="similarity">
    <text evidence="3">Belongs to the KdsC family.</text>
</comment>
<evidence type="ECO:0000256" key="6">
    <source>
        <dbReference type="ARBA" id="ARBA00020092"/>
    </source>
</evidence>
<evidence type="ECO:0000256" key="8">
    <source>
        <dbReference type="ARBA" id="ARBA00022801"/>
    </source>
</evidence>
<dbReference type="PIRSF" id="PIRSF006118">
    <property type="entry name" value="KDO8-P_Ptase"/>
    <property type="match status" value="1"/>
</dbReference>
<dbReference type="SFLD" id="SFLDG01136">
    <property type="entry name" value="C1.6:_Phosphoserine_Phosphatas"/>
    <property type="match status" value="1"/>
</dbReference>
<evidence type="ECO:0000256" key="3">
    <source>
        <dbReference type="ARBA" id="ARBA00005893"/>
    </source>
</evidence>
<sequence>MSKTVEQRLRKIKLLITDVDGVLTEGSIYLGNDGVELKRFSIHDGAAVAFARAAGLKLAVISGRYSPATESRMKELGIDEDCYQGKLNKVKIYDELCQKYDLKDDEVAYIGDDLIDAAVMEKVGIALAVQDAHPFIKEIAHHCTEAAGGEGAFREAVELILKGQGLYEETLKTLRDRIASKDE</sequence>
<evidence type="ECO:0000256" key="2">
    <source>
        <dbReference type="ARBA" id="ARBA00001946"/>
    </source>
</evidence>
<dbReference type="PANTHER" id="PTHR21485:SF6">
    <property type="entry name" value="N-ACYLNEURAMINATE CYTIDYLYLTRANSFERASE-RELATED"/>
    <property type="match status" value="1"/>
</dbReference>
<evidence type="ECO:0000256" key="1">
    <source>
        <dbReference type="ARBA" id="ARBA00000898"/>
    </source>
</evidence>
<proteinExistence type="inferred from homology"/>
<evidence type="ECO:0000256" key="11">
    <source>
        <dbReference type="ARBA" id="ARBA00031051"/>
    </source>
</evidence>
<comment type="cofactor">
    <cofactor evidence="2">
        <name>Mg(2+)</name>
        <dbReference type="ChEBI" id="CHEBI:18420"/>
    </cofactor>
</comment>
<keyword evidence="7" id="KW-0479">Metal-binding</keyword>
<dbReference type="SFLD" id="SFLDG01138">
    <property type="entry name" value="C1.6.2:_Deoxy-d-mannose-octulo"/>
    <property type="match status" value="1"/>
</dbReference>
<dbReference type="InterPro" id="IPR010023">
    <property type="entry name" value="KdsC_fam"/>
</dbReference>
<organism evidence="12">
    <name type="scientific">marine metagenome</name>
    <dbReference type="NCBI Taxonomy" id="408172"/>
    <lineage>
        <taxon>unclassified sequences</taxon>
        <taxon>metagenomes</taxon>
        <taxon>ecological metagenomes</taxon>
    </lineage>
</organism>
<dbReference type="GO" id="GO:0019143">
    <property type="term" value="F:3-deoxy-manno-octulosonate-8-phosphatase activity"/>
    <property type="evidence" value="ECO:0007669"/>
    <property type="project" value="UniProtKB-EC"/>
</dbReference>
<dbReference type="InterPro" id="IPR023214">
    <property type="entry name" value="HAD_sf"/>
</dbReference>
<dbReference type="Pfam" id="PF08282">
    <property type="entry name" value="Hydrolase_3"/>
    <property type="match status" value="1"/>
</dbReference>
<protein>
    <recommendedName>
        <fullName evidence="6">3-deoxy-D-manno-octulosonate 8-phosphate phosphatase KdsC</fullName>
        <ecNumber evidence="5">3.1.3.45</ecNumber>
    </recommendedName>
    <alternativeName>
        <fullName evidence="11">KDO 8-P phosphatase</fullName>
    </alternativeName>
</protein>
<dbReference type="GO" id="GO:0046872">
    <property type="term" value="F:metal ion binding"/>
    <property type="evidence" value="ECO:0007669"/>
    <property type="project" value="UniProtKB-KW"/>
</dbReference>
<name>A0A381SLF9_9ZZZZ</name>
<comment type="subunit">
    <text evidence="4">Homotetramer.</text>
</comment>
<evidence type="ECO:0000256" key="9">
    <source>
        <dbReference type="ARBA" id="ARBA00022842"/>
    </source>
</evidence>